<accession>A0ACC1JHY2</accession>
<organism evidence="1 2">
    <name type="scientific">Linderina macrospora</name>
    <dbReference type="NCBI Taxonomy" id="4868"/>
    <lineage>
        <taxon>Eukaryota</taxon>
        <taxon>Fungi</taxon>
        <taxon>Fungi incertae sedis</taxon>
        <taxon>Zoopagomycota</taxon>
        <taxon>Kickxellomycotina</taxon>
        <taxon>Kickxellomycetes</taxon>
        <taxon>Kickxellales</taxon>
        <taxon>Kickxellaceae</taxon>
        <taxon>Linderina</taxon>
    </lineage>
</organism>
<evidence type="ECO:0000313" key="1">
    <source>
        <dbReference type="EMBL" id="KAJ1951531.1"/>
    </source>
</evidence>
<proteinExistence type="predicted"/>
<reference evidence="1" key="1">
    <citation type="submission" date="2022-07" db="EMBL/GenBank/DDBJ databases">
        <title>Phylogenomic reconstructions and comparative analyses of Kickxellomycotina fungi.</title>
        <authorList>
            <person name="Reynolds N.K."/>
            <person name="Stajich J.E."/>
            <person name="Barry K."/>
            <person name="Grigoriev I.V."/>
            <person name="Crous P."/>
            <person name="Smith M.E."/>
        </authorList>
    </citation>
    <scope>NUCLEOTIDE SEQUENCE</scope>
    <source>
        <strain evidence="1">NRRL 5244</strain>
    </source>
</reference>
<sequence>MKHRPQLSSQLSQSSSISIASNASRPKMLDNRSRSQSLTSREPIIVMSDDIRPGLIRQLNAEQEKHKREQERLSQNMAAIAASAQRRSARNNRDGGARSGRRAGNGGGNNGHRMRASEYSTYVTAMRAAGQSNLEEFLIQEAIRMSLAEVQEGGNIEETPANADQQEQPQEQPQVEDEEVEVETPDQSGDADIDTVDTQENVTEQPAATPESSQNDNIESSQTTLADTVAPAPAPVALSFDAAELDAIASIHSRRSIMRHSRAQTNPTNTLNDLQSIASEQQASSPHLRPLNTNPFLTSAALNNDDADQINFPSLTPQPVSPPLSPRRVGGAFDSSRSSSSPGSPTSPVPSLGRARRRPPPPPPPPSSNAARARARSASRGSPLANQIDDKSMVTSSQSPPPPVVPRRQADTQQPLISL</sequence>
<dbReference type="Proteomes" id="UP001150603">
    <property type="component" value="Unassembled WGS sequence"/>
</dbReference>
<keyword evidence="2" id="KW-1185">Reference proteome</keyword>
<protein>
    <submittedName>
        <fullName evidence="1">Uncharacterized protein</fullName>
    </submittedName>
</protein>
<evidence type="ECO:0000313" key="2">
    <source>
        <dbReference type="Proteomes" id="UP001150603"/>
    </source>
</evidence>
<dbReference type="EMBL" id="JANBPW010000007">
    <property type="protein sequence ID" value="KAJ1951531.1"/>
    <property type="molecule type" value="Genomic_DNA"/>
</dbReference>
<comment type="caution">
    <text evidence="1">The sequence shown here is derived from an EMBL/GenBank/DDBJ whole genome shotgun (WGS) entry which is preliminary data.</text>
</comment>
<name>A0ACC1JHY2_9FUNG</name>
<gene>
    <name evidence="1" type="ORF">FBU59_000103</name>
</gene>